<evidence type="ECO:0000259" key="1">
    <source>
        <dbReference type="Pfam" id="PF01656"/>
    </source>
</evidence>
<gene>
    <name evidence="2" type="ORF">CCS41_14370</name>
</gene>
<dbReference type="AlphaFoldDB" id="A0A2U8I8U6"/>
<dbReference type="SUPFAM" id="SSF52540">
    <property type="entry name" value="P-loop containing nucleoside triphosphate hydrolases"/>
    <property type="match status" value="1"/>
</dbReference>
<dbReference type="InterPro" id="IPR050678">
    <property type="entry name" value="DNA_Partitioning_ATPase"/>
</dbReference>
<dbReference type="PANTHER" id="PTHR13696:SF96">
    <property type="entry name" value="COBQ_COBB_MIND_PARA NUCLEOTIDE BINDING DOMAIN-CONTAINING PROTEIN"/>
    <property type="match status" value="1"/>
</dbReference>
<evidence type="ECO:0000313" key="3">
    <source>
        <dbReference type="Proteomes" id="UP000261875"/>
    </source>
</evidence>
<dbReference type="EMBL" id="CP021661">
    <property type="protein sequence ID" value="AWK15602.1"/>
    <property type="molecule type" value="Genomic_DNA"/>
</dbReference>
<accession>A0A2U8I8U6</accession>
<feature type="domain" description="CobQ/CobB/MinD/ParA nucleotide binding" evidence="1">
    <location>
        <begin position="3"/>
        <end position="149"/>
    </location>
</feature>
<dbReference type="PIRSF" id="PIRSF009320">
    <property type="entry name" value="Nuc_binding_HP_1000"/>
    <property type="match status" value="1"/>
</dbReference>
<dbReference type="Gene3D" id="3.40.50.300">
    <property type="entry name" value="P-loop containing nucleotide triphosphate hydrolases"/>
    <property type="match status" value="1"/>
</dbReference>
<dbReference type="Proteomes" id="UP000261875">
    <property type="component" value="Plasmid p5D_Fsymbiotica-2"/>
</dbReference>
<geneLocation type="plasmid" evidence="2 3">
    <name>p5D_Fsymbiotica-2</name>
</geneLocation>
<dbReference type="RefSeq" id="WP_119797908.1">
    <property type="nucleotide sequence ID" value="NZ_JAXAWC010000008.1"/>
</dbReference>
<dbReference type="OrthoDB" id="69313at2"/>
<dbReference type="InterPro" id="IPR027417">
    <property type="entry name" value="P-loop_NTPase"/>
</dbReference>
<dbReference type="KEGG" id="fsm:CCS41_14370"/>
<sequence>MIILIGSHKGGVGKSTQFINVLMCLLLKGKKVVLLECDDQRSIKMWIDERREKKIPPDFDYHECYTNIRETALRLAKKNNIVLIDAPGRKSPEFRKCLSVADLFISLVDPTAQIEVNTLGEMVVDVKWVQSSINLGLKAFIVMNRCPTDPRDRDASTFYKMMNDDKDWLRVAHQRIYQRTAHKRAYNNALSVYEYNDKLSNKARGELDLLLAELGII</sequence>
<reference evidence="2 3" key="1">
    <citation type="submission" date="2017-05" db="EMBL/GenBank/DDBJ databases">
        <title>Genome sequence of Candidatus Fukatsuia symbiotica and Candidatus Hamiltonella defensa from Acyrthosiphon pisum strain 5D.</title>
        <authorList>
            <person name="Patel V.A."/>
            <person name="Chevignon G."/>
            <person name="Russell J.A."/>
            <person name="Oliver K.M."/>
        </authorList>
    </citation>
    <scope>NUCLEOTIDE SEQUENCE [LARGE SCALE GENOMIC DNA]</scope>
    <source>
        <strain evidence="2 3">5D</strain>
        <plasmid evidence="2 3">p5D_Fsymbiotica-2</plasmid>
    </source>
</reference>
<dbReference type="PANTHER" id="PTHR13696">
    <property type="entry name" value="P-LOOP CONTAINING NUCLEOSIDE TRIPHOSPHATE HYDROLASE"/>
    <property type="match status" value="1"/>
</dbReference>
<protein>
    <submittedName>
        <fullName evidence="2">Peptidyl-arginine deiminase</fullName>
    </submittedName>
</protein>
<evidence type="ECO:0000313" key="2">
    <source>
        <dbReference type="EMBL" id="AWK15602.1"/>
    </source>
</evidence>
<dbReference type="CDD" id="cd02042">
    <property type="entry name" value="ParAB_family"/>
    <property type="match status" value="1"/>
</dbReference>
<name>A0A2U8I8U6_9GAMM</name>
<keyword evidence="3" id="KW-1185">Reference proteome</keyword>
<keyword evidence="2" id="KW-0614">Plasmid</keyword>
<organism evidence="2 3">
    <name type="scientific">Candidatus Fukatsuia symbiotica</name>
    <dbReference type="NCBI Taxonomy" id="1878942"/>
    <lineage>
        <taxon>Bacteria</taxon>
        <taxon>Pseudomonadati</taxon>
        <taxon>Pseudomonadota</taxon>
        <taxon>Gammaproteobacteria</taxon>
        <taxon>Enterobacterales</taxon>
        <taxon>Yersiniaceae</taxon>
        <taxon>Candidatus Fukatsuia</taxon>
    </lineage>
</organism>
<dbReference type="Pfam" id="PF01656">
    <property type="entry name" value="CbiA"/>
    <property type="match status" value="1"/>
</dbReference>
<dbReference type="InterPro" id="IPR002586">
    <property type="entry name" value="CobQ/CobB/MinD/ParA_Nub-bd_dom"/>
</dbReference>
<proteinExistence type="predicted"/>